<dbReference type="GO" id="GO:0006506">
    <property type="term" value="P:GPI anchor biosynthetic process"/>
    <property type="evidence" value="ECO:0007669"/>
    <property type="project" value="TreeGrafter"/>
</dbReference>
<feature type="domain" description="Endonuclease/exonuclease/phosphatase" evidence="2">
    <location>
        <begin position="113"/>
        <end position="319"/>
    </location>
</feature>
<keyword evidence="4" id="KW-1185">Reference proteome</keyword>
<reference evidence="3 4" key="1">
    <citation type="submission" date="2019-08" db="EMBL/GenBank/DDBJ databases">
        <title>Deep-cultivation of Planctomycetes and their phenomic and genomic characterization uncovers novel biology.</title>
        <authorList>
            <person name="Wiegand S."/>
            <person name="Jogler M."/>
            <person name="Boedeker C."/>
            <person name="Pinto D."/>
            <person name="Vollmers J."/>
            <person name="Rivas-Marin E."/>
            <person name="Kohn T."/>
            <person name="Peeters S.H."/>
            <person name="Heuer A."/>
            <person name="Rast P."/>
            <person name="Oberbeckmann S."/>
            <person name="Bunk B."/>
            <person name="Jeske O."/>
            <person name="Meyerdierks A."/>
            <person name="Storesund J.E."/>
            <person name="Kallscheuer N."/>
            <person name="Luecker S."/>
            <person name="Lage O.M."/>
            <person name="Pohl T."/>
            <person name="Merkel B.J."/>
            <person name="Hornburger P."/>
            <person name="Mueller R.-W."/>
            <person name="Bruemmer F."/>
            <person name="Labrenz M."/>
            <person name="Spormann A.M."/>
            <person name="Op den Camp H."/>
            <person name="Overmann J."/>
            <person name="Amann R."/>
            <person name="Jetten M.S.M."/>
            <person name="Mascher T."/>
            <person name="Medema M.H."/>
            <person name="Devos D.P."/>
            <person name="Kaster A.-K."/>
            <person name="Ovreas L."/>
            <person name="Rohde M."/>
            <person name="Galperin M.Y."/>
            <person name="Jogler C."/>
        </authorList>
    </citation>
    <scope>NUCLEOTIDE SEQUENCE [LARGE SCALE GENOMIC DNA]</scope>
    <source>
        <strain evidence="3 4">FC18</strain>
    </source>
</reference>
<dbReference type="RefSeq" id="WP_075083175.1">
    <property type="nucleotide sequence ID" value="NZ_CP042912.1"/>
</dbReference>
<dbReference type="InterPro" id="IPR005135">
    <property type="entry name" value="Endo/exonuclease/phosphatase"/>
</dbReference>
<dbReference type="InterPro" id="IPR036691">
    <property type="entry name" value="Endo/exonu/phosph_ase_sf"/>
</dbReference>
<accession>A0A5B9P8K9</accession>
<gene>
    <name evidence="3" type="ORF">MFFC18_14020</name>
</gene>
<dbReference type="InterPro" id="IPR051916">
    <property type="entry name" value="GPI-anchor_lipid_remodeler"/>
</dbReference>
<evidence type="ECO:0000256" key="1">
    <source>
        <dbReference type="SAM" id="Phobius"/>
    </source>
</evidence>
<dbReference type="Pfam" id="PF03372">
    <property type="entry name" value="Exo_endo_phos"/>
    <property type="match status" value="1"/>
</dbReference>
<feature type="transmembrane region" description="Helical" evidence="1">
    <location>
        <begin position="47"/>
        <end position="68"/>
    </location>
</feature>
<dbReference type="GO" id="GO:0003824">
    <property type="term" value="F:catalytic activity"/>
    <property type="evidence" value="ECO:0007669"/>
    <property type="project" value="InterPro"/>
</dbReference>
<organism evidence="3 4">
    <name type="scientific">Mariniblastus fucicola</name>
    <dbReference type="NCBI Taxonomy" id="980251"/>
    <lineage>
        <taxon>Bacteria</taxon>
        <taxon>Pseudomonadati</taxon>
        <taxon>Planctomycetota</taxon>
        <taxon>Planctomycetia</taxon>
        <taxon>Pirellulales</taxon>
        <taxon>Pirellulaceae</taxon>
        <taxon>Mariniblastus</taxon>
    </lineage>
</organism>
<proteinExistence type="predicted"/>
<dbReference type="AlphaFoldDB" id="A0A5B9P8K9"/>
<dbReference type="GO" id="GO:0016020">
    <property type="term" value="C:membrane"/>
    <property type="evidence" value="ECO:0007669"/>
    <property type="project" value="GOC"/>
</dbReference>
<protein>
    <recommendedName>
        <fullName evidence="2">Endonuclease/exonuclease/phosphatase domain-containing protein</fullName>
    </recommendedName>
</protein>
<evidence type="ECO:0000313" key="3">
    <source>
        <dbReference type="EMBL" id="QEG21545.1"/>
    </source>
</evidence>
<dbReference type="KEGG" id="mff:MFFC18_14020"/>
<feature type="transmembrane region" description="Helical" evidence="1">
    <location>
        <begin position="75"/>
        <end position="91"/>
    </location>
</feature>
<dbReference type="Gene3D" id="3.60.10.10">
    <property type="entry name" value="Endonuclease/exonuclease/phosphatase"/>
    <property type="match status" value="1"/>
</dbReference>
<dbReference type="PANTHER" id="PTHR14859">
    <property type="entry name" value="CALCOFLUOR WHITE HYPERSENSITIVE PROTEIN PRECURSOR"/>
    <property type="match status" value="1"/>
</dbReference>
<dbReference type="Proteomes" id="UP000322214">
    <property type="component" value="Chromosome"/>
</dbReference>
<sequence>MNESATVSASQANVRVGWERTRWLIRAGMWSLLLAYLFSFFGQRFFVAELLANFRTQFLVLLVVAVQLTKFSRTSWLLLICLLLATAWAGWETGRIYLPASQPPAGKTSLRLMSFNVLATNTEFQAAIEEVRKHDPDVVAVLEYANNWHVAFDHLNETYPYQHRDPRWHGYGIAIFSKLPLENTESVPLTEEEIDNPAAIAKFKFGGQTLRLVAVHVMSPINRYRLDLRNRQFEQIATLVNDESTPTILCGDMNCSPSSRFLSGLIDETALRDSRQGFGVQPSWPDFAFGFGIPIDHVLVSESVHVHDRFLGEFGGSDHCPVIVDVSVEQP</sequence>
<dbReference type="STRING" id="980251.GCA_001642875_00375"/>
<keyword evidence="1" id="KW-0472">Membrane</keyword>
<keyword evidence="1" id="KW-1133">Transmembrane helix</keyword>
<feature type="transmembrane region" description="Helical" evidence="1">
    <location>
        <begin position="23"/>
        <end position="41"/>
    </location>
</feature>
<name>A0A5B9P8K9_9BACT</name>
<dbReference type="OrthoDB" id="9796594at2"/>
<dbReference type="PANTHER" id="PTHR14859:SF15">
    <property type="entry name" value="ENDONUCLEASE_EXONUCLEASE_PHOSPHATASE DOMAIN-CONTAINING PROTEIN"/>
    <property type="match status" value="1"/>
</dbReference>
<dbReference type="EMBL" id="CP042912">
    <property type="protein sequence ID" value="QEG21545.1"/>
    <property type="molecule type" value="Genomic_DNA"/>
</dbReference>
<evidence type="ECO:0000313" key="4">
    <source>
        <dbReference type="Proteomes" id="UP000322214"/>
    </source>
</evidence>
<dbReference type="SUPFAM" id="SSF56219">
    <property type="entry name" value="DNase I-like"/>
    <property type="match status" value="1"/>
</dbReference>
<keyword evidence="1" id="KW-0812">Transmembrane</keyword>
<evidence type="ECO:0000259" key="2">
    <source>
        <dbReference type="Pfam" id="PF03372"/>
    </source>
</evidence>